<accession>A0A8S0XDH2</accession>
<evidence type="ECO:0000313" key="2">
    <source>
        <dbReference type="Proteomes" id="UP000467700"/>
    </source>
</evidence>
<sequence>MSLLTVNNSVFVGCTVVIRQDDMNISSCNFFNVPIEAQLLGSADGSRTVLVDSLVQALRDYIVAHPLFPVNSSILQALSPKNNIPSQYNWATSRVLEFGRSMEDPSHGFRALSNNVLQGTGALDNTNISGHILLSIMRSDWRLPSFEETWSHFRFDPSLHFIIIFHPNRLPNPFFLLGPQNNRYEALSQQNQEAGQGLPLHIPVQAPLPSFDVYGEMPEESGVVNFSSLEDLLAHLPISQFDIQNARFLEAETEHHLSLVAMVLNWRSMHIILDVLGLDVKSSDKKLTLKLDGRYRNLSALDVLEHFHWGLVSFNHKTLWYRWAFTAARREDPLMLSIVDSTDSKVQS</sequence>
<dbReference type="OrthoDB" id="10522270at2759"/>
<dbReference type="AlphaFoldDB" id="A0A8S0XDH2"/>
<protein>
    <submittedName>
        <fullName evidence="1">Uncharacterized protein</fullName>
    </submittedName>
</protein>
<reference evidence="1 2" key="1">
    <citation type="submission" date="2020-01" db="EMBL/GenBank/DDBJ databases">
        <authorList>
            <person name="Gupta K D."/>
        </authorList>
    </citation>
    <scope>NUCLEOTIDE SEQUENCE [LARGE SCALE GENOMIC DNA]</scope>
</reference>
<organism evidence="1 2">
    <name type="scientific">Cyclocybe aegerita</name>
    <name type="common">Black poplar mushroom</name>
    <name type="synonym">Agrocybe aegerita</name>
    <dbReference type="NCBI Taxonomy" id="1973307"/>
    <lineage>
        <taxon>Eukaryota</taxon>
        <taxon>Fungi</taxon>
        <taxon>Dikarya</taxon>
        <taxon>Basidiomycota</taxon>
        <taxon>Agaricomycotina</taxon>
        <taxon>Agaricomycetes</taxon>
        <taxon>Agaricomycetidae</taxon>
        <taxon>Agaricales</taxon>
        <taxon>Agaricineae</taxon>
        <taxon>Bolbitiaceae</taxon>
        <taxon>Cyclocybe</taxon>
    </lineage>
</organism>
<proteinExistence type="predicted"/>
<dbReference type="Proteomes" id="UP000467700">
    <property type="component" value="Unassembled WGS sequence"/>
</dbReference>
<gene>
    <name evidence="1" type="ORF">AAE3_LOCUS1029</name>
</gene>
<comment type="caution">
    <text evidence="1">The sequence shown here is derived from an EMBL/GenBank/DDBJ whole genome shotgun (WGS) entry which is preliminary data.</text>
</comment>
<evidence type="ECO:0000313" key="1">
    <source>
        <dbReference type="EMBL" id="CAA7258601.1"/>
    </source>
</evidence>
<keyword evidence="2" id="KW-1185">Reference proteome</keyword>
<dbReference type="EMBL" id="CACVBS010000002">
    <property type="protein sequence ID" value="CAA7258601.1"/>
    <property type="molecule type" value="Genomic_DNA"/>
</dbReference>
<name>A0A8S0XDH2_CYCAE</name>